<accession>A0A090RXV4</accession>
<dbReference type="STRING" id="990268.JCM19235_2477"/>
<dbReference type="Proteomes" id="UP000029228">
    <property type="component" value="Unassembled WGS sequence"/>
</dbReference>
<dbReference type="EMBL" id="BBMR01000003">
    <property type="protein sequence ID" value="GAL19054.1"/>
    <property type="molecule type" value="Genomic_DNA"/>
</dbReference>
<dbReference type="AlphaFoldDB" id="A0A090RXV4"/>
<evidence type="ECO:0000313" key="2">
    <source>
        <dbReference type="Proteomes" id="UP000029228"/>
    </source>
</evidence>
<organism evidence="1 2">
    <name type="scientific">Vibrio maritimus</name>
    <dbReference type="NCBI Taxonomy" id="990268"/>
    <lineage>
        <taxon>Bacteria</taxon>
        <taxon>Pseudomonadati</taxon>
        <taxon>Pseudomonadota</taxon>
        <taxon>Gammaproteobacteria</taxon>
        <taxon>Vibrionales</taxon>
        <taxon>Vibrionaceae</taxon>
        <taxon>Vibrio</taxon>
    </lineage>
</organism>
<name>A0A090RXV4_9VIBR</name>
<sequence length="107" mass="12491">MIPISQVLPLVDKQLGRLQIGDMVQFKTFKKDRGFLICRVDLDVFQLIETGFNEWVATGDAARIRRYAKKALRREFPRSKKAWVTYHNEALNVNKVDESGSWQMTLF</sequence>
<keyword evidence="2" id="KW-1185">Reference proteome</keyword>
<reference evidence="1 2" key="1">
    <citation type="submission" date="2014-09" db="EMBL/GenBank/DDBJ databases">
        <title>Vibrio maritimus JCM 19235. (C45) whole genome shotgun sequence.</title>
        <authorList>
            <person name="Sawabe T."/>
            <person name="Meirelles P."/>
            <person name="Nakanishi M."/>
            <person name="Sayaka M."/>
            <person name="Hattori M."/>
            <person name="Ohkuma M."/>
        </authorList>
    </citation>
    <scope>NUCLEOTIDE SEQUENCE [LARGE SCALE GENOMIC DNA]</scope>
    <source>
        <strain evidence="2">JCM19235</strain>
    </source>
</reference>
<protein>
    <submittedName>
        <fullName evidence="1">Uncharacterized protein</fullName>
    </submittedName>
</protein>
<dbReference type="OrthoDB" id="5819072at2"/>
<proteinExistence type="predicted"/>
<comment type="caution">
    <text evidence="1">The sequence shown here is derived from an EMBL/GenBank/DDBJ whole genome shotgun (WGS) entry which is preliminary data.</text>
</comment>
<gene>
    <name evidence="1" type="ORF">JCM19235_2477</name>
</gene>
<evidence type="ECO:0000313" key="1">
    <source>
        <dbReference type="EMBL" id="GAL19054.1"/>
    </source>
</evidence>